<dbReference type="GO" id="GO:0015074">
    <property type="term" value="P:DNA integration"/>
    <property type="evidence" value="ECO:0007669"/>
    <property type="project" value="InterPro"/>
</dbReference>
<sequence length="274" mass="31429">MVTSQRKFLIVAVDYFTKWVEVEPLDTITEKNTESFVWKSIICRFGVPRTIITDNGKQFDCQAFRDFCREWRIEHRLASVAYPQSNGQAEVINRKIISGLKKRLEDSKGRWTEELPSVLWAYRTTPQTTTGESPYSLCFGTEAVMPVEVGVQSPRVVHFTEDNNEEGLRSILDLVEELGDKDVIRVAAYQERVSRYYNKRVSPRPLRQGDLVLRNSAVADPTGTRGKLAPAWEGPYKIKRVLRPGTFKLETLGGREIARAWNAEQYHENLSNQT</sequence>
<dbReference type="Pfam" id="PF00665">
    <property type="entry name" value="rve"/>
    <property type="match status" value="1"/>
</dbReference>
<dbReference type="InterPro" id="IPR001584">
    <property type="entry name" value="Integrase_cat-core"/>
</dbReference>
<dbReference type="GO" id="GO:0003676">
    <property type="term" value="F:nucleic acid binding"/>
    <property type="evidence" value="ECO:0007669"/>
    <property type="project" value="InterPro"/>
</dbReference>
<dbReference type="OrthoDB" id="2286242at2759"/>
<protein>
    <submittedName>
        <fullName evidence="2">Rve domain-containing protein</fullName>
    </submittedName>
</protein>
<feature type="domain" description="Integrase catalytic" evidence="1">
    <location>
        <begin position="1"/>
        <end position="142"/>
    </location>
</feature>
<accession>A0A1Q3B9P7</accession>
<dbReference type="Proteomes" id="UP000187406">
    <property type="component" value="Unassembled WGS sequence"/>
</dbReference>
<dbReference type="PROSITE" id="PS50994">
    <property type="entry name" value="INTEGRASE"/>
    <property type="match status" value="1"/>
</dbReference>
<dbReference type="PANTHER" id="PTHR48475:SF2">
    <property type="entry name" value="RIBONUCLEASE H"/>
    <property type="match status" value="1"/>
</dbReference>
<evidence type="ECO:0000313" key="3">
    <source>
        <dbReference type="Proteomes" id="UP000187406"/>
    </source>
</evidence>
<gene>
    <name evidence="2" type="ORF">CFOL_v3_08256</name>
</gene>
<dbReference type="PANTHER" id="PTHR48475">
    <property type="entry name" value="RIBONUCLEASE H"/>
    <property type="match status" value="1"/>
</dbReference>
<dbReference type="InterPro" id="IPR012337">
    <property type="entry name" value="RNaseH-like_sf"/>
</dbReference>
<name>A0A1Q3B9P7_CEPFO</name>
<dbReference type="AlphaFoldDB" id="A0A1Q3B9P7"/>
<reference evidence="3" key="1">
    <citation type="submission" date="2016-04" db="EMBL/GenBank/DDBJ databases">
        <title>Cephalotus genome sequencing.</title>
        <authorList>
            <person name="Fukushima K."/>
            <person name="Hasebe M."/>
            <person name="Fang X."/>
        </authorList>
    </citation>
    <scope>NUCLEOTIDE SEQUENCE [LARGE SCALE GENOMIC DNA]</scope>
    <source>
        <strain evidence="3">cv. St1</strain>
    </source>
</reference>
<evidence type="ECO:0000313" key="2">
    <source>
        <dbReference type="EMBL" id="GAV64741.1"/>
    </source>
</evidence>
<proteinExistence type="predicted"/>
<comment type="caution">
    <text evidence="2">The sequence shown here is derived from an EMBL/GenBank/DDBJ whole genome shotgun (WGS) entry which is preliminary data.</text>
</comment>
<dbReference type="InParanoid" id="A0A1Q3B9P7"/>
<evidence type="ECO:0000259" key="1">
    <source>
        <dbReference type="PROSITE" id="PS50994"/>
    </source>
</evidence>
<dbReference type="EMBL" id="BDDD01000363">
    <property type="protein sequence ID" value="GAV64741.1"/>
    <property type="molecule type" value="Genomic_DNA"/>
</dbReference>
<dbReference type="SUPFAM" id="SSF53098">
    <property type="entry name" value="Ribonuclease H-like"/>
    <property type="match status" value="1"/>
</dbReference>
<dbReference type="InterPro" id="IPR036397">
    <property type="entry name" value="RNaseH_sf"/>
</dbReference>
<keyword evidence="3" id="KW-1185">Reference proteome</keyword>
<dbReference type="Gene3D" id="3.30.420.10">
    <property type="entry name" value="Ribonuclease H-like superfamily/Ribonuclease H"/>
    <property type="match status" value="1"/>
</dbReference>
<organism evidence="2 3">
    <name type="scientific">Cephalotus follicularis</name>
    <name type="common">Albany pitcher plant</name>
    <dbReference type="NCBI Taxonomy" id="3775"/>
    <lineage>
        <taxon>Eukaryota</taxon>
        <taxon>Viridiplantae</taxon>
        <taxon>Streptophyta</taxon>
        <taxon>Embryophyta</taxon>
        <taxon>Tracheophyta</taxon>
        <taxon>Spermatophyta</taxon>
        <taxon>Magnoliopsida</taxon>
        <taxon>eudicotyledons</taxon>
        <taxon>Gunneridae</taxon>
        <taxon>Pentapetalae</taxon>
        <taxon>rosids</taxon>
        <taxon>fabids</taxon>
        <taxon>Oxalidales</taxon>
        <taxon>Cephalotaceae</taxon>
        <taxon>Cephalotus</taxon>
    </lineage>
</organism>